<name>A0A1W0XDH2_HYPEX</name>
<feature type="transmembrane region" description="Helical" evidence="9">
    <location>
        <begin position="147"/>
        <end position="165"/>
    </location>
</feature>
<keyword evidence="6 9" id="KW-0472">Membrane</keyword>
<evidence type="ECO:0000256" key="6">
    <source>
        <dbReference type="ARBA" id="ARBA00023136"/>
    </source>
</evidence>
<comment type="subcellular location">
    <subcellularLocation>
        <location evidence="1">Cell membrane</location>
        <topology evidence="1">Multi-pass membrane protein</topology>
    </subcellularLocation>
</comment>
<sequence length="356" mass="40092">MSLARYNTSNYSSLLSNESVSSGQAKNTTVTWSVLTFFSIVTCISGIITNGTLLYFLISSRTLRTSFNIYLINLFIANLICVSVLYPMDFLSNLHSSTWVLSNTACSAYLYVICVVEAGIYHSHLLIGMNRIWAVVHPMSYRSIHSARTACLICLSMWIYIHLVAAPEMILDTLYYRQPVASYGCFINVGVLGTYDFLAEILFFNLPHLVIVLAWPIVYVAKVRRERKHLLLIRKNAVEPVHTPGSGIPNSRTVRPELTNAPATVPAIPIRIRKQKSHGFFLLTLLTVSVIICWTPIDVYYLLRNQNDSFNVPLYLQMGEILFSLQTTLDPVIFAYATNHLRISGLFTSRSMIASN</sequence>
<dbReference type="SUPFAM" id="SSF81321">
    <property type="entry name" value="Family A G protein-coupled receptor-like"/>
    <property type="match status" value="1"/>
</dbReference>
<keyword evidence="4 9" id="KW-1133">Transmembrane helix</keyword>
<keyword evidence="2" id="KW-1003">Cell membrane</keyword>
<comment type="caution">
    <text evidence="11">The sequence shown here is derived from an EMBL/GenBank/DDBJ whole genome shotgun (WGS) entry which is preliminary data.</text>
</comment>
<dbReference type="Gene3D" id="1.20.1070.10">
    <property type="entry name" value="Rhodopsin 7-helix transmembrane proteins"/>
    <property type="match status" value="1"/>
</dbReference>
<dbReference type="AlphaFoldDB" id="A0A1W0XDH2"/>
<feature type="transmembrane region" description="Helical" evidence="9">
    <location>
        <begin position="280"/>
        <end position="303"/>
    </location>
</feature>
<evidence type="ECO:0000256" key="9">
    <source>
        <dbReference type="SAM" id="Phobius"/>
    </source>
</evidence>
<dbReference type="CDD" id="cd00637">
    <property type="entry name" value="7tm_classA_rhodopsin-like"/>
    <property type="match status" value="1"/>
</dbReference>
<feature type="transmembrane region" description="Helical" evidence="9">
    <location>
        <begin position="69"/>
        <end position="88"/>
    </location>
</feature>
<evidence type="ECO:0000256" key="7">
    <source>
        <dbReference type="ARBA" id="ARBA00023170"/>
    </source>
</evidence>
<dbReference type="PROSITE" id="PS50262">
    <property type="entry name" value="G_PROTEIN_RECEP_F1_2"/>
    <property type="match status" value="1"/>
</dbReference>
<dbReference type="InterPro" id="IPR017452">
    <property type="entry name" value="GPCR_Rhodpsn_7TM"/>
</dbReference>
<reference evidence="12" key="1">
    <citation type="submission" date="2017-01" db="EMBL/GenBank/DDBJ databases">
        <title>Comparative genomics of anhydrobiosis in the tardigrade Hypsibius dujardini.</title>
        <authorList>
            <person name="Yoshida Y."/>
            <person name="Koutsovoulos G."/>
            <person name="Laetsch D."/>
            <person name="Stevens L."/>
            <person name="Kumar S."/>
            <person name="Horikawa D."/>
            <person name="Ishino K."/>
            <person name="Komine S."/>
            <person name="Tomita M."/>
            <person name="Blaxter M."/>
            <person name="Arakawa K."/>
        </authorList>
    </citation>
    <scope>NUCLEOTIDE SEQUENCE [LARGE SCALE GENOMIC DNA]</scope>
    <source>
        <strain evidence="12">Z151</strain>
    </source>
</reference>
<evidence type="ECO:0000256" key="3">
    <source>
        <dbReference type="ARBA" id="ARBA00022692"/>
    </source>
</evidence>
<evidence type="ECO:0000256" key="8">
    <source>
        <dbReference type="ARBA" id="ARBA00023224"/>
    </source>
</evidence>
<dbReference type="InterPro" id="IPR000276">
    <property type="entry name" value="GPCR_Rhodpsn"/>
</dbReference>
<feature type="transmembrane region" description="Helical" evidence="9">
    <location>
        <begin position="108"/>
        <end position="127"/>
    </location>
</feature>
<dbReference type="OrthoDB" id="9990906at2759"/>
<dbReference type="PANTHER" id="PTHR24228:SF59">
    <property type="entry name" value="NEUROPEPTIDE RECEPTOR 15"/>
    <property type="match status" value="1"/>
</dbReference>
<keyword evidence="7" id="KW-0675">Receptor</keyword>
<feature type="domain" description="G-protein coupled receptors family 1 profile" evidence="10">
    <location>
        <begin position="49"/>
        <end position="334"/>
    </location>
</feature>
<dbReference type="EMBL" id="MTYJ01000002">
    <property type="protein sequence ID" value="OQV25513.1"/>
    <property type="molecule type" value="Genomic_DNA"/>
</dbReference>
<dbReference type="Pfam" id="PF00001">
    <property type="entry name" value="7tm_1"/>
    <property type="match status" value="1"/>
</dbReference>
<keyword evidence="12" id="KW-1185">Reference proteome</keyword>
<dbReference type="PRINTS" id="PR00237">
    <property type="entry name" value="GPCRRHODOPSN"/>
</dbReference>
<gene>
    <name evidence="11" type="ORF">BV898_00453</name>
</gene>
<dbReference type="Proteomes" id="UP000192578">
    <property type="component" value="Unassembled WGS sequence"/>
</dbReference>
<proteinExistence type="predicted"/>
<evidence type="ECO:0000313" key="12">
    <source>
        <dbReference type="Proteomes" id="UP000192578"/>
    </source>
</evidence>
<evidence type="ECO:0000256" key="4">
    <source>
        <dbReference type="ARBA" id="ARBA00022989"/>
    </source>
</evidence>
<evidence type="ECO:0000259" key="10">
    <source>
        <dbReference type="PROSITE" id="PS50262"/>
    </source>
</evidence>
<accession>A0A1W0XDH2</accession>
<feature type="transmembrane region" description="Helical" evidence="9">
    <location>
        <begin position="201"/>
        <end position="221"/>
    </location>
</feature>
<dbReference type="PANTHER" id="PTHR24228">
    <property type="entry name" value="B2 BRADYKININ RECEPTOR/ANGIOTENSIN II RECEPTOR"/>
    <property type="match status" value="1"/>
</dbReference>
<evidence type="ECO:0000256" key="5">
    <source>
        <dbReference type="ARBA" id="ARBA00023040"/>
    </source>
</evidence>
<keyword evidence="3 9" id="KW-0812">Transmembrane</keyword>
<keyword evidence="5" id="KW-0297">G-protein coupled receptor</keyword>
<evidence type="ECO:0000313" key="11">
    <source>
        <dbReference type="EMBL" id="OQV25513.1"/>
    </source>
</evidence>
<evidence type="ECO:0000256" key="2">
    <source>
        <dbReference type="ARBA" id="ARBA00022475"/>
    </source>
</evidence>
<protein>
    <recommendedName>
        <fullName evidence="10">G-protein coupled receptors family 1 profile domain-containing protein</fullName>
    </recommendedName>
</protein>
<organism evidence="11 12">
    <name type="scientific">Hypsibius exemplaris</name>
    <name type="common">Freshwater tardigrade</name>
    <dbReference type="NCBI Taxonomy" id="2072580"/>
    <lineage>
        <taxon>Eukaryota</taxon>
        <taxon>Metazoa</taxon>
        <taxon>Ecdysozoa</taxon>
        <taxon>Tardigrada</taxon>
        <taxon>Eutardigrada</taxon>
        <taxon>Parachela</taxon>
        <taxon>Hypsibioidea</taxon>
        <taxon>Hypsibiidae</taxon>
        <taxon>Hypsibius</taxon>
    </lineage>
</organism>
<feature type="transmembrane region" description="Helical" evidence="9">
    <location>
        <begin position="32"/>
        <end position="57"/>
    </location>
</feature>
<dbReference type="GO" id="GO:0005886">
    <property type="term" value="C:plasma membrane"/>
    <property type="evidence" value="ECO:0007669"/>
    <property type="project" value="UniProtKB-SubCell"/>
</dbReference>
<dbReference type="GO" id="GO:0004930">
    <property type="term" value="F:G protein-coupled receptor activity"/>
    <property type="evidence" value="ECO:0007669"/>
    <property type="project" value="UniProtKB-KW"/>
</dbReference>
<evidence type="ECO:0000256" key="1">
    <source>
        <dbReference type="ARBA" id="ARBA00004651"/>
    </source>
</evidence>
<keyword evidence="8" id="KW-0807">Transducer</keyword>